<feature type="transmembrane region" description="Helical" evidence="2">
    <location>
        <begin position="118"/>
        <end position="142"/>
    </location>
</feature>
<feature type="region of interest" description="Disordered" evidence="1">
    <location>
        <begin position="238"/>
        <end position="273"/>
    </location>
</feature>
<evidence type="ECO:0000256" key="1">
    <source>
        <dbReference type="SAM" id="MobiDB-lite"/>
    </source>
</evidence>
<dbReference type="PANTHER" id="PTHR35519:SF2">
    <property type="entry name" value="PH DOMAIN PROTEIN"/>
    <property type="match status" value="1"/>
</dbReference>
<dbReference type="InterPro" id="IPR025187">
    <property type="entry name" value="DUF4112"/>
</dbReference>
<keyword evidence="4" id="KW-1185">Reference proteome</keyword>
<dbReference type="OrthoDB" id="2241241at2759"/>
<keyword evidence="2" id="KW-1133">Transmembrane helix</keyword>
<dbReference type="PANTHER" id="PTHR35519">
    <property type="entry name" value="MEMBRANE PROTEINS"/>
    <property type="match status" value="1"/>
</dbReference>
<dbReference type="Pfam" id="PF13430">
    <property type="entry name" value="DUF4112"/>
    <property type="match status" value="1"/>
</dbReference>
<reference evidence="3" key="1">
    <citation type="submission" date="2020-07" db="EMBL/GenBank/DDBJ databases">
        <title>Draft Genome Sequence of a Deep-Sea Yeast, Naganishia (Cryptococcus) liquefaciens strain N6.</title>
        <authorList>
            <person name="Han Y.W."/>
            <person name="Kajitani R."/>
            <person name="Morimoto H."/>
            <person name="Parhat M."/>
            <person name="Tsubouchi H."/>
            <person name="Bakenova O."/>
            <person name="Ogata M."/>
            <person name="Argunhan B."/>
            <person name="Aoki R."/>
            <person name="Kajiwara S."/>
            <person name="Itoh T."/>
            <person name="Iwasaki H."/>
        </authorList>
    </citation>
    <scope>NUCLEOTIDE SEQUENCE</scope>
    <source>
        <strain evidence="3">N6</strain>
    </source>
</reference>
<evidence type="ECO:0000313" key="3">
    <source>
        <dbReference type="EMBL" id="GHJ84819.1"/>
    </source>
</evidence>
<keyword evidence="2" id="KW-0472">Membrane</keyword>
<sequence length="273" mass="30244">MSGYLKTGYRLFKLYSPDAAKQAEAQPKRFGAFQATYFYPYIWRRPSNDKEAQQLYNHIRTVAFWLDAAPLLTDLGLPFKVGIDDLVSLVPLYGDLLSGILQLYQVSLSCLFGLEYTILGWMLLTVIIDIAVGIVPVLGDYLDYLFKANLRNLETLENWLLNSPNAAQYHILLMPAASSSHKAEFIPAPPTKSRFGNLSWGSRVSAKRAESAKRANEGKTRRMLRDEGYPVEVPNAAYASGTATTDSLPVPEASAGRRRGPGLTGNVAFEPAF</sequence>
<dbReference type="AlphaFoldDB" id="A0A8H3YD08"/>
<evidence type="ECO:0000256" key="2">
    <source>
        <dbReference type="SAM" id="Phobius"/>
    </source>
</evidence>
<keyword evidence="2" id="KW-0812">Transmembrane</keyword>
<organism evidence="3 4">
    <name type="scientific">Naganishia liquefaciens</name>
    <dbReference type="NCBI Taxonomy" id="104408"/>
    <lineage>
        <taxon>Eukaryota</taxon>
        <taxon>Fungi</taxon>
        <taxon>Dikarya</taxon>
        <taxon>Basidiomycota</taxon>
        <taxon>Agaricomycotina</taxon>
        <taxon>Tremellomycetes</taxon>
        <taxon>Filobasidiales</taxon>
        <taxon>Filobasidiaceae</taxon>
        <taxon>Naganishia</taxon>
    </lineage>
</organism>
<name>A0A8H3YD08_9TREE</name>
<proteinExistence type="predicted"/>
<dbReference type="Proteomes" id="UP000620104">
    <property type="component" value="Unassembled WGS sequence"/>
</dbReference>
<gene>
    <name evidence="3" type="ORF">NliqN6_1221</name>
</gene>
<protein>
    <submittedName>
        <fullName evidence="3">Uncharacterized protein</fullName>
    </submittedName>
</protein>
<dbReference type="EMBL" id="BLZA01000009">
    <property type="protein sequence ID" value="GHJ84819.1"/>
    <property type="molecule type" value="Genomic_DNA"/>
</dbReference>
<accession>A0A8H3YD08</accession>
<evidence type="ECO:0000313" key="4">
    <source>
        <dbReference type="Proteomes" id="UP000620104"/>
    </source>
</evidence>
<comment type="caution">
    <text evidence="3">The sequence shown here is derived from an EMBL/GenBank/DDBJ whole genome shotgun (WGS) entry which is preliminary data.</text>
</comment>